<reference evidence="3 4" key="1">
    <citation type="journal article" date="2018" name="Mol. Plant">
        <title>The genome of Artemisia annua provides insight into the evolution of Asteraceae family and artemisinin biosynthesis.</title>
        <authorList>
            <person name="Shen Q."/>
            <person name="Zhang L."/>
            <person name="Liao Z."/>
            <person name="Wang S."/>
            <person name="Yan T."/>
            <person name="Shi P."/>
            <person name="Liu M."/>
            <person name="Fu X."/>
            <person name="Pan Q."/>
            <person name="Wang Y."/>
            <person name="Lv Z."/>
            <person name="Lu X."/>
            <person name="Zhang F."/>
            <person name="Jiang W."/>
            <person name="Ma Y."/>
            <person name="Chen M."/>
            <person name="Hao X."/>
            <person name="Li L."/>
            <person name="Tang Y."/>
            <person name="Lv G."/>
            <person name="Zhou Y."/>
            <person name="Sun X."/>
            <person name="Brodelius P.E."/>
            <person name="Rose J.K.C."/>
            <person name="Tang K."/>
        </authorList>
    </citation>
    <scope>NUCLEOTIDE SEQUENCE [LARGE SCALE GENOMIC DNA]</scope>
    <source>
        <strain evidence="4">cv. Huhao1</strain>
        <tissue evidence="3">Leaf</tissue>
    </source>
</reference>
<organism evidence="3 4">
    <name type="scientific">Artemisia annua</name>
    <name type="common">Sweet wormwood</name>
    <dbReference type="NCBI Taxonomy" id="35608"/>
    <lineage>
        <taxon>Eukaryota</taxon>
        <taxon>Viridiplantae</taxon>
        <taxon>Streptophyta</taxon>
        <taxon>Embryophyta</taxon>
        <taxon>Tracheophyta</taxon>
        <taxon>Spermatophyta</taxon>
        <taxon>Magnoliopsida</taxon>
        <taxon>eudicotyledons</taxon>
        <taxon>Gunneridae</taxon>
        <taxon>Pentapetalae</taxon>
        <taxon>asterids</taxon>
        <taxon>campanulids</taxon>
        <taxon>Asterales</taxon>
        <taxon>Asteraceae</taxon>
        <taxon>Asteroideae</taxon>
        <taxon>Anthemideae</taxon>
        <taxon>Artemisiinae</taxon>
        <taxon>Artemisia</taxon>
    </lineage>
</organism>
<dbReference type="AlphaFoldDB" id="A0A2U1KJ90"/>
<gene>
    <name evidence="3" type="ORF">CTI12_AA596060</name>
</gene>
<dbReference type="EMBL" id="PKPP01017586">
    <property type="protein sequence ID" value="PWA36837.1"/>
    <property type="molecule type" value="Genomic_DNA"/>
</dbReference>
<feature type="compositionally biased region" description="Polar residues" evidence="1">
    <location>
        <begin position="116"/>
        <end position="125"/>
    </location>
</feature>
<name>A0A2U1KJ90_ARTAN</name>
<sequence length="191" mass="21504">MSKERKIKKTVGSYGGWCLFIFQIYCFHSFSFIGEHIIPLHTLFQQSDSPPLIPQVTIPFLLNNLQFLTFQNVATVLGMIFVFKLEKIYIPINNNHNKSESHQTSNNRKRHGSLFPSPTLSNSTTMKTMTSHLKNHNKSKMTQSDDESPLTPGIGVKVNLSEIINNHNSSVLGHHFLPRSAGTIAAVIGNW</sequence>
<evidence type="ECO:0000256" key="2">
    <source>
        <dbReference type="SAM" id="Phobius"/>
    </source>
</evidence>
<comment type="caution">
    <text evidence="3">The sequence shown here is derived from an EMBL/GenBank/DDBJ whole genome shotgun (WGS) entry which is preliminary data.</text>
</comment>
<protein>
    <submittedName>
        <fullName evidence="3">Uncharacterized protein</fullName>
    </submittedName>
</protein>
<keyword evidence="2" id="KW-0472">Membrane</keyword>
<dbReference type="Proteomes" id="UP000245207">
    <property type="component" value="Unassembled WGS sequence"/>
</dbReference>
<keyword evidence="2" id="KW-0812">Transmembrane</keyword>
<feature type="region of interest" description="Disordered" evidence="1">
    <location>
        <begin position="96"/>
        <end position="125"/>
    </location>
</feature>
<evidence type="ECO:0000256" key="1">
    <source>
        <dbReference type="SAM" id="MobiDB-lite"/>
    </source>
</evidence>
<keyword evidence="4" id="KW-1185">Reference proteome</keyword>
<proteinExistence type="predicted"/>
<keyword evidence="2" id="KW-1133">Transmembrane helix</keyword>
<feature type="compositionally biased region" description="Polar residues" evidence="1">
    <location>
        <begin position="96"/>
        <end position="106"/>
    </location>
</feature>
<evidence type="ECO:0000313" key="4">
    <source>
        <dbReference type="Proteomes" id="UP000245207"/>
    </source>
</evidence>
<evidence type="ECO:0000313" key="3">
    <source>
        <dbReference type="EMBL" id="PWA36837.1"/>
    </source>
</evidence>
<accession>A0A2U1KJ90</accession>
<feature type="transmembrane region" description="Helical" evidence="2">
    <location>
        <begin position="12"/>
        <end position="33"/>
    </location>
</feature>